<accession>A0A1E3WDX7</accession>
<keyword evidence="4" id="KW-1185">Reference proteome</keyword>
<name>A0A1E3WDX7_9HYPH</name>
<evidence type="ECO:0000259" key="2">
    <source>
        <dbReference type="PROSITE" id="PS50943"/>
    </source>
</evidence>
<evidence type="ECO:0000313" key="3">
    <source>
        <dbReference type="EMBL" id="ODS03267.1"/>
    </source>
</evidence>
<protein>
    <recommendedName>
        <fullName evidence="2">HTH cro/C1-type domain-containing protein</fullName>
    </recommendedName>
</protein>
<keyword evidence="1" id="KW-0238">DNA-binding</keyword>
<sequence>MNRSQSTFIRMTVSYLRRMVHVADIYTHISKVIRDLREKKGLSQEALAAAISEPSNTVSRWETETYRPSAEQLEKLARFFKVSITAFFPGMEKLSDVPAALASATRGLKKDDLEEVIRYAEFRKARSALKQAKAKPKAKGERDGNK</sequence>
<dbReference type="InterPro" id="IPR001387">
    <property type="entry name" value="Cro/C1-type_HTH"/>
</dbReference>
<organism evidence="3 4">
    <name type="scientific">Methyloceanibacter marginalis</name>
    <dbReference type="NCBI Taxonomy" id="1774971"/>
    <lineage>
        <taxon>Bacteria</taxon>
        <taxon>Pseudomonadati</taxon>
        <taxon>Pseudomonadota</taxon>
        <taxon>Alphaproteobacteria</taxon>
        <taxon>Hyphomicrobiales</taxon>
        <taxon>Hyphomicrobiaceae</taxon>
        <taxon>Methyloceanibacter</taxon>
    </lineage>
</organism>
<dbReference type="GO" id="GO:0003677">
    <property type="term" value="F:DNA binding"/>
    <property type="evidence" value="ECO:0007669"/>
    <property type="project" value="UniProtKB-KW"/>
</dbReference>
<dbReference type="SMART" id="SM00530">
    <property type="entry name" value="HTH_XRE"/>
    <property type="match status" value="1"/>
</dbReference>
<dbReference type="PROSITE" id="PS50943">
    <property type="entry name" value="HTH_CROC1"/>
    <property type="match status" value="1"/>
</dbReference>
<reference evidence="3 4" key="1">
    <citation type="journal article" date="2016" name="Environ. Microbiol.">
        <title>New Methyloceanibacter diversity from North Sea sediments includes methanotroph containing solely the soluble methane monooxygenase.</title>
        <authorList>
            <person name="Vekeman B."/>
            <person name="Kerckhof F.M."/>
            <person name="Cremers G."/>
            <person name="de Vos P."/>
            <person name="Vandamme P."/>
            <person name="Boon N."/>
            <person name="Op den Camp H.J."/>
            <person name="Heylen K."/>
        </authorList>
    </citation>
    <scope>NUCLEOTIDE SEQUENCE [LARGE SCALE GENOMIC DNA]</scope>
    <source>
        <strain evidence="3 4">R-67177</strain>
    </source>
</reference>
<dbReference type="SUPFAM" id="SSF47413">
    <property type="entry name" value="lambda repressor-like DNA-binding domains"/>
    <property type="match status" value="1"/>
</dbReference>
<dbReference type="Pfam" id="PF01381">
    <property type="entry name" value="HTH_3"/>
    <property type="match status" value="1"/>
</dbReference>
<comment type="caution">
    <text evidence="3">The sequence shown here is derived from an EMBL/GenBank/DDBJ whole genome shotgun (WGS) entry which is preliminary data.</text>
</comment>
<gene>
    <name evidence="3" type="ORF">AUC71_10535</name>
</gene>
<proteinExistence type="predicted"/>
<dbReference type="Gene3D" id="1.10.260.40">
    <property type="entry name" value="lambda repressor-like DNA-binding domains"/>
    <property type="match status" value="1"/>
</dbReference>
<feature type="domain" description="HTH cro/C1-type" evidence="2">
    <location>
        <begin position="33"/>
        <end position="87"/>
    </location>
</feature>
<evidence type="ECO:0000313" key="4">
    <source>
        <dbReference type="Proteomes" id="UP000095042"/>
    </source>
</evidence>
<evidence type="ECO:0000256" key="1">
    <source>
        <dbReference type="ARBA" id="ARBA00023125"/>
    </source>
</evidence>
<dbReference type="InterPro" id="IPR010982">
    <property type="entry name" value="Lambda_DNA-bd_dom_sf"/>
</dbReference>
<dbReference type="CDD" id="cd00093">
    <property type="entry name" value="HTH_XRE"/>
    <property type="match status" value="1"/>
</dbReference>
<dbReference type="PANTHER" id="PTHR46558">
    <property type="entry name" value="TRACRIPTIONAL REGULATORY PROTEIN-RELATED-RELATED"/>
    <property type="match status" value="1"/>
</dbReference>
<dbReference type="Proteomes" id="UP000095042">
    <property type="component" value="Unassembled WGS sequence"/>
</dbReference>
<dbReference type="PANTHER" id="PTHR46558:SF11">
    <property type="entry name" value="HTH-TYPE TRANSCRIPTIONAL REGULATOR XRE"/>
    <property type="match status" value="1"/>
</dbReference>
<dbReference type="AlphaFoldDB" id="A0A1E3WDX7"/>
<dbReference type="EMBL" id="LPWD01000133">
    <property type="protein sequence ID" value="ODS03267.1"/>
    <property type="molecule type" value="Genomic_DNA"/>
</dbReference>